<organism evidence="2 3">
    <name type="scientific">Lates japonicus</name>
    <name type="common">Japanese lates</name>
    <dbReference type="NCBI Taxonomy" id="270547"/>
    <lineage>
        <taxon>Eukaryota</taxon>
        <taxon>Metazoa</taxon>
        <taxon>Chordata</taxon>
        <taxon>Craniata</taxon>
        <taxon>Vertebrata</taxon>
        <taxon>Euteleostomi</taxon>
        <taxon>Actinopterygii</taxon>
        <taxon>Neopterygii</taxon>
        <taxon>Teleostei</taxon>
        <taxon>Neoteleostei</taxon>
        <taxon>Acanthomorphata</taxon>
        <taxon>Carangaria</taxon>
        <taxon>Carangaria incertae sedis</taxon>
        <taxon>Centropomidae</taxon>
        <taxon>Lates</taxon>
    </lineage>
</organism>
<feature type="region of interest" description="Disordered" evidence="1">
    <location>
        <begin position="121"/>
        <end position="166"/>
    </location>
</feature>
<keyword evidence="2" id="KW-0371">Homeobox</keyword>
<comment type="caution">
    <text evidence="2">The sequence shown here is derived from an EMBL/GenBank/DDBJ whole genome shotgun (WGS) entry which is preliminary data.</text>
</comment>
<proteinExistence type="predicted"/>
<sequence length="166" mass="18825">MSHLSTRSTTAFWERWLTPGEKAENTRAREGNQSAELDSCRPGQRRQQQRQRQRQRQRQQCVEHMADTTNTHTVEETQEEETGEHTHRQEKHQGDGGHSWSWDITIASSVKSCVELMSIRQGRRSDKEKDVAQATLKRSLTEETSSSTASLANPSVSSEGHLPGLS</sequence>
<dbReference type="Proteomes" id="UP001279410">
    <property type="component" value="Unassembled WGS sequence"/>
</dbReference>
<dbReference type="GO" id="GO:0016301">
    <property type="term" value="F:kinase activity"/>
    <property type="evidence" value="ECO:0007669"/>
    <property type="project" value="UniProtKB-KW"/>
</dbReference>
<feature type="region of interest" description="Disordered" evidence="1">
    <location>
        <begin position="1"/>
        <end position="101"/>
    </location>
</feature>
<dbReference type="GO" id="GO:0003677">
    <property type="term" value="F:DNA binding"/>
    <property type="evidence" value="ECO:0007669"/>
    <property type="project" value="UniProtKB-KW"/>
</dbReference>
<feature type="compositionally biased region" description="Basic and acidic residues" evidence="1">
    <location>
        <begin position="83"/>
        <end position="95"/>
    </location>
</feature>
<feature type="compositionally biased region" description="Basic and acidic residues" evidence="1">
    <location>
        <begin position="21"/>
        <end position="30"/>
    </location>
</feature>
<accession>A0AAD3RN31</accession>
<keyword evidence="2" id="KW-0238">DNA-binding</keyword>
<feature type="compositionally biased region" description="Polar residues" evidence="1">
    <location>
        <begin position="1"/>
        <end position="11"/>
    </location>
</feature>
<dbReference type="EMBL" id="BRZM01002273">
    <property type="protein sequence ID" value="GLD74507.1"/>
    <property type="molecule type" value="Genomic_DNA"/>
</dbReference>
<evidence type="ECO:0000313" key="2">
    <source>
        <dbReference type="EMBL" id="GLD74507.1"/>
    </source>
</evidence>
<dbReference type="AlphaFoldDB" id="A0AAD3RN31"/>
<feature type="compositionally biased region" description="Basic residues" evidence="1">
    <location>
        <begin position="43"/>
        <end position="57"/>
    </location>
</feature>
<feature type="compositionally biased region" description="Low complexity" evidence="1">
    <location>
        <begin position="142"/>
        <end position="152"/>
    </location>
</feature>
<reference evidence="2" key="1">
    <citation type="submission" date="2022-08" db="EMBL/GenBank/DDBJ databases">
        <title>Genome sequencing of akame (Lates japonicus).</title>
        <authorList>
            <person name="Hashiguchi Y."/>
            <person name="Takahashi H."/>
        </authorList>
    </citation>
    <scope>NUCLEOTIDE SEQUENCE</scope>
    <source>
        <strain evidence="2">Kochi</strain>
    </source>
</reference>
<evidence type="ECO:0000256" key="1">
    <source>
        <dbReference type="SAM" id="MobiDB-lite"/>
    </source>
</evidence>
<keyword evidence="2" id="KW-0808">Transferase</keyword>
<protein>
    <submittedName>
        <fullName evidence="2">Homeodomain-interacting protein kinase 3-like isoform X1</fullName>
    </submittedName>
</protein>
<evidence type="ECO:0000313" key="3">
    <source>
        <dbReference type="Proteomes" id="UP001279410"/>
    </source>
</evidence>
<keyword evidence="2" id="KW-0418">Kinase</keyword>
<name>A0AAD3RN31_LATJO</name>
<keyword evidence="3" id="KW-1185">Reference proteome</keyword>
<gene>
    <name evidence="2" type="ORF">AKAME5_002583600</name>
</gene>